<sequence length="301" mass="35644">MSTLSQNHFYKAKEFILNHARELEKSMFRYEFENGHAEEVLSALKYYQNSDKGFGNALEPDLRCSESSALATTIALQYLTRIDSKHKIQLVRDCFDFLFNTFDEINNGWEIIPDAANQAPRAIWWNYEGFQEHWGNPNAEILGYFYEYPDFVEKDFLESITAYSVEYLKNRSSLSEMHELFCYLRLLDRLPRELQTQFFPQIESFINNCIVKNPNERNGYCAVPLKIVDSPSSQFYYIYSDVLPYDLDSLINTQSEDGAWLPNWSWGRYEDEWEVARKEWKGYITLNNLRILKSFNRIDNL</sequence>
<gene>
    <name evidence="1" type="ORF">ICC18_33200</name>
</gene>
<dbReference type="InterPro" id="IPR008930">
    <property type="entry name" value="Terpenoid_cyclase/PrenylTrfase"/>
</dbReference>
<evidence type="ECO:0000313" key="1">
    <source>
        <dbReference type="EMBL" id="MBD0384868.1"/>
    </source>
</evidence>
<protein>
    <submittedName>
        <fullName evidence="1">Uncharacterized protein</fullName>
    </submittedName>
</protein>
<accession>A0A926QNC5</accession>
<organism evidence="1 2">
    <name type="scientific">Paenibacillus sedimenti</name>
    <dbReference type="NCBI Taxonomy" id="2770274"/>
    <lineage>
        <taxon>Bacteria</taxon>
        <taxon>Bacillati</taxon>
        <taxon>Bacillota</taxon>
        <taxon>Bacilli</taxon>
        <taxon>Bacillales</taxon>
        <taxon>Paenibacillaceae</taxon>
        <taxon>Paenibacillus</taxon>
    </lineage>
</organism>
<dbReference type="Proteomes" id="UP000650466">
    <property type="component" value="Unassembled WGS sequence"/>
</dbReference>
<name>A0A926QNC5_9BACL</name>
<keyword evidence="2" id="KW-1185">Reference proteome</keyword>
<dbReference type="RefSeq" id="WP_188178626.1">
    <property type="nucleotide sequence ID" value="NZ_JACVVD010000032.1"/>
</dbReference>
<dbReference type="EMBL" id="JACVVD010000032">
    <property type="protein sequence ID" value="MBD0384868.1"/>
    <property type="molecule type" value="Genomic_DNA"/>
</dbReference>
<proteinExistence type="predicted"/>
<dbReference type="AlphaFoldDB" id="A0A926QNC5"/>
<comment type="caution">
    <text evidence="1">The sequence shown here is derived from an EMBL/GenBank/DDBJ whole genome shotgun (WGS) entry which is preliminary data.</text>
</comment>
<dbReference type="SUPFAM" id="SSF48239">
    <property type="entry name" value="Terpenoid cyclases/Protein prenyltransferases"/>
    <property type="match status" value="1"/>
</dbReference>
<reference evidence="1" key="1">
    <citation type="submission" date="2020-09" db="EMBL/GenBank/DDBJ databases">
        <title>Draft Genome Sequence of Paenibacillus sp. WST5.</title>
        <authorList>
            <person name="Bao Z."/>
        </authorList>
    </citation>
    <scope>NUCLEOTIDE SEQUENCE</scope>
    <source>
        <strain evidence="1">WST5</strain>
    </source>
</reference>
<evidence type="ECO:0000313" key="2">
    <source>
        <dbReference type="Proteomes" id="UP000650466"/>
    </source>
</evidence>